<feature type="transmembrane region" description="Helical" evidence="7">
    <location>
        <begin position="303"/>
        <end position="325"/>
    </location>
</feature>
<keyword evidence="4 7" id="KW-0812">Transmembrane</keyword>
<dbReference type="PIRSF" id="PIRSF006066">
    <property type="entry name" value="HI0050"/>
    <property type="match status" value="1"/>
</dbReference>
<evidence type="ECO:0000259" key="8">
    <source>
        <dbReference type="Pfam" id="PF06808"/>
    </source>
</evidence>
<dbReference type="Pfam" id="PF06808">
    <property type="entry name" value="DctM"/>
    <property type="match status" value="1"/>
</dbReference>
<evidence type="ECO:0000256" key="1">
    <source>
        <dbReference type="ARBA" id="ARBA00004429"/>
    </source>
</evidence>
<evidence type="ECO:0000256" key="7">
    <source>
        <dbReference type="SAM" id="Phobius"/>
    </source>
</evidence>
<evidence type="ECO:0000256" key="3">
    <source>
        <dbReference type="ARBA" id="ARBA00022519"/>
    </source>
</evidence>
<keyword evidence="10" id="KW-1185">Reference proteome</keyword>
<keyword evidence="6 7" id="KW-0472">Membrane</keyword>
<evidence type="ECO:0000256" key="5">
    <source>
        <dbReference type="ARBA" id="ARBA00022989"/>
    </source>
</evidence>
<dbReference type="NCBIfam" id="TIGR00786">
    <property type="entry name" value="dctM"/>
    <property type="match status" value="1"/>
</dbReference>
<feature type="transmembrane region" description="Helical" evidence="7">
    <location>
        <begin position="6"/>
        <end position="33"/>
    </location>
</feature>
<sequence length="425" mass="44732">MIITLLVILFILFIINVPIAVALGLATFIVVFLSGSVDVSTMPQRMFSALDSFPLLAAPFFILAGKIMEHGGISEKLVQFAGSLVGHLRGGLAHVSIVTCMFFAALSGSSVATTAAIGAILIPAMVKAGYDRNFSAAVQAAGGTTGIIIPPSVPMVLFAVTGGVSIGDLFLAGIIPGIIVGLSLMVVAYIYSVMKGYKTSERQKFGQMGRSFLDAILALFMPVIILGGIYGGFFTATEASVVAVVYGLLIGIFVYRKITLPVFKEILLSTVLTVSALSLIIASASFFGLWLTVERVPHMMGEYITSANLPAFAIFLMIVAVLLVVGMFMEALSAIIILTPILLPIVTTLGMDPVQFGIIMVVTLSIGLITPPIGMNLFVAAKVGSTGYESLIRPAVPFIAILILDVIIFILFPQISAGIAAFVNQ</sequence>
<feature type="transmembrane region" description="Helical" evidence="7">
    <location>
        <begin position="356"/>
        <end position="379"/>
    </location>
</feature>
<dbReference type="Proteomes" id="UP001595387">
    <property type="component" value="Unassembled WGS sequence"/>
</dbReference>
<evidence type="ECO:0000256" key="4">
    <source>
        <dbReference type="ARBA" id="ARBA00022692"/>
    </source>
</evidence>
<dbReference type="RefSeq" id="WP_390307673.1">
    <property type="nucleotide sequence ID" value="NZ_JBHRRZ010000038.1"/>
</dbReference>
<reference evidence="10" key="1">
    <citation type="journal article" date="2019" name="Int. J. Syst. Evol. Microbiol.">
        <title>The Global Catalogue of Microorganisms (GCM) 10K type strain sequencing project: providing services to taxonomists for standard genome sequencing and annotation.</title>
        <authorList>
            <consortium name="The Broad Institute Genomics Platform"/>
            <consortium name="The Broad Institute Genome Sequencing Center for Infectious Disease"/>
            <person name="Wu L."/>
            <person name="Ma J."/>
        </authorList>
    </citation>
    <scope>NUCLEOTIDE SEQUENCE [LARGE SCALE GENOMIC DNA]</scope>
    <source>
        <strain evidence="10">KCTC 13193</strain>
    </source>
</reference>
<gene>
    <name evidence="9" type="ORF">ACFODW_15375</name>
</gene>
<feature type="transmembrane region" description="Helical" evidence="7">
    <location>
        <begin position="267"/>
        <end position="291"/>
    </location>
</feature>
<keyword evidence="5 7" id="KW-1133">Transmembrane helix</keyword>
<feature type="transmembrane region" description="Helical" evidence="7">
    <location>
        <begin position="169"/>
        <end position="191"/>
    </location>
</feature>
<organism evidence="9 10">
    <name type="scientific">Virgibacillus sediminis</name>
    <dbReference type="NCBI Taxonomy" id="202260"/>
    <lineage>
        <taxon>Bacteria</taxon>
        <taxon>Bacillati</taxon>
        <taxon>Bacillota</taxon>
        <taxon>Bacilli</taxon>
        <taxon>Bacillales</taxon>
        <taxon>Bacillaceae</taxon>
        <taxon>Virgibacillus</taxon>
    </lineage>
</organism>
<accession>A0ABV7A9C5</accession>
<feature type="transmembrane region" description="Helical" evidence="7">
    <location>
        <begin position="212"/>
        <end position="233"/>
    </location>
</feature>
<comment type="subcellular location">
    <subcellularLocation>
        <location evidence="1">Cell inner membrane</location>
        <topology evidence="1">Multi-pass membrane protein</topology>
    </subcellularLocation>
</comment>
<dbReference type="InterPro" id="IPR004681">
    <property type="entry name" value="TRAP_DctM"/>
</dbReference>
<dbReference type="EMBL" id="JBHRRZ010000038">
    <property type="protein sequence ID" value="MFC2949702.1"/>
    <property type="molecule type" value="Genomic_DNA"/>
</dbReference>
<feature type="transmembrane region" description="Helical" evidence="7">
    <location>
        <begin position="391"/>
        <end position="412"/>
    </location>
</feature>
<protein>
    <submittedName>
        <fullName evidence="9">TRAP transporter large permease</fullName>
    </submittedName>
</protein>
<feature type="transmembrane region" description="Helical" evidence="7">
    <location>
        <begin position="93"/>
        <end position="122"/>
    </location>
</feature>
<dbReference type="InterPro" id="IPR010656">
    <property type="entry name" value="DctM"/>
</dbReference>
<evidence type="ECO:0000256" key="2">
    <source>
        <dbReference type="ARBA" id="ARBA00022475"/>
    </source>
</evidence>
<evidence type="ECO:0000256" key="6">
    <source>
        <dbReference type="ARBA" id="ARBA00023136"/>
    </source>
</evidence>
<dbReference type="PANTHER" id="PTHR33362">
    <property type="entry name" value="SIALIC ACID TRAP TRANSPORTER PERMEASE PROTEIN SIAT-RELATED"/>
    <property type="match status" value="1"/>
</dbReference>
<feature type="transmembrane region" description="Helical" evidence="7">
    <location>
        <begin position="332"/>
        <end position="350"/>
    </location>
</feature>
<proteinExistence type="predicted"/>
<feature type="domain" description="TRAP C4-dicarboxylate transport system permease DctM subunit" evidence="8">
    <location>
        <begin position="6"/>
        <end position="415"/>
    </location>
</feature>
<feature type="transmembrane region" description="Helical" evidence="7">
    <location>
        <begin position="134"/>
        <end position="157"/>
    </location>
</feature>
<name>A0ABV7A9C5_9BACI</name>
<keyword evidence="2" id="KW-1003">Cell membrane</keyword>
<evidence type="ECO:0000313" key="10">
    <source>
        <dbReference type="Proteomes" id="UP001595387"/>
    </source>
</evidence>
<comment type="caution">
    <text evidence="9">The sequence shown here is derived from an EMBL/GenBank/DDBJ whole genome shotgun (WGS) entry which is preliminary data.</text>
</comment>
<feature type="transmembrane region" description="Helical" evidence="7">
    <location>
        <begin position="239"/>
        <end position="255"/>
    </location>
</feature>
<evidence type="ECO:0000313" key="9">
    <source>
        <dbReference type="EMBL" id="MFC2949702.1"/>
    </source>
</evidence>
<dbReference type="PANTHER" id="PTHR33362:SF3">
    <property type="entry name" value="SIALIC ACID TRAP TRANSPORTER PERMEASE PROTEIN SIAT"/>
    <property type="match status" value="1"/>
</dbReference>
<keyword evidence="3" id="KW-0997">Cell inner membrane</keyword>